<dbReference type="EMBL" id="LYUB02000011">
    <property type="protein sequence ID" value="OVF07827.1"/>
    <property type="molecule type" value="Genomic_DNA"/>
</dbReference>
<comment type="caution">
    <text evidence="3">The sequence shown here is derived from an EMBL/GenBank/DDBJ whole genome shotgun (WGS) entry which is preliminary data.</text>
</comment>
<dbReference type="Pfam" id="PF13821">
    <property type="entry name" value="DUF4187"/>
    <property type="match status" value="1"/>
</dbReference>
<dbReference type="InterPro" id="IPR000467">
    <property type="entry name" value="G_patch_dom"/>
</dbReference>
<evidence type="ECO:0000313" key="4">
    <source>
        <dbReference type="Proteomes" id="UP000195602"/>
    </source>
</evidence>
<dbReference type="SMART" id="SM00443">
    <property type="entry name" value="G_patch"/>
    <property type="match status" value="1"/>
</dbReference>
<dbReference type="Pfam" id="PF01585">
    <property type="entry name" value="G-patch"/>
    <property type="match status" value="1"/>
</dbReference>
<accession>A0AA91PZ46</accession>
<evidence type="ECO:0000313" key="3">
    <source>
        <dbReference type="EMBL" id="OVF07827.1"/>
    </source>
</evidence>
<gene>
    <name evidence="3" type="ORF">A9F13_11g01749</name>
</gene>
<feature type="domain" description="G-patch" evidence="2">
    <location>
        <begin position="77"/>
        <end position="123"/>
    </location>
</feature>
<protein>
    <recommendedName>
        <fullName evidence="2">G-patch domain-containing protein</fullName>
    </recommendedName>
</protein>
<dbReference type="InterPro" id="IPR025239">
    <property type="entry name" value="DUF4187"/>
</dbReference>
<name>A0AA91PZ46_CLALS</name>
<dbReference type="PANTHER" id="PTHR21032:SF0">
    <property type="entry name" value="G PATCH DOMAIN-CONTAINING PROTEIN 11"/>
    <property type="match status" value="1"/>
</dbReference>
<reference evidence="3 4" key="1">
    <citation type="submission" date="2017-04" db="EMBL/GenBank/DDBJ databases">
        <title>Draft genome of the yeast Clavispora lusitaniae type strain CBS 6936.</title>
        <authorList>
            <person name="Durrens P."/>
            <person name="Klopp C."/>
            <person name="Biteau N."/>
            <person name="Fitton-Ouhabi V."/>
            <person name="Dementhon K."/>
            <person name="Accoceberry I."/>
            <person name="Sherman D.J."/>
            <person name="Noel T."/>
        </authorList>
    </citation>
    <scope>NUCLEOTIDE SEQUENCE [LARGE SCALE GENOMIC DNA]</scope>
    <source>
        <strain evidence="3 4">CBS 6936</strain>
    </source>
</reference>
<dbReference type="GO" id="GO:0003676">
    <property type="term" value="F:nucleic acid binding"/>
    <property type="evidence" value="ECO:0007669"/>
    <property type="project" value="InterPro"/>
</dbReference>
<dbReference type="GO" id="GO:0000776">
    <property type="term" value="C:kinetochore"/>
    <property type="evidence" value="ECO:0007669"/>
    <property type="project" value="TreeGrafter"/>
</dbReference>
<dbReference type="KEGG" id="clus:A9F13_11g01749"/>
<dbReference type="InterPro" id="IPR039249">
    <property type="entry name" value="GPATCH11"/>
</dbReference>
<sequence length="274" mass="31070">MKRNVFEEYSSESDTEAPVKKSKPFTEPDANLPTIAVGNEAHSPPEEDYMNLKLEEDEPSSITELKPKPIETSILQDGSIGLSIMQKMGFKIGQTLGTSASGITEPIRVDVKKGRAGIGSRPKLPQDNKITAATIEEFRSHSKLKQKERSDLYYLSKLQRYCYEESGEDIAVSEKRLDLKDVNPLWKNYAIRDEKEPEARLALFDSAVEVQHTTSSELETESDFDTLPLEEKLTLVIKYSREHYYYCAYCGLKFVDADDMERDCPGPFQKDHAL</sequence>
<evidence type="ECO:0000259" key="2">
    <source>
        <dbReference type="PROSITE" id="PS50174"/>
    </source>
</evidence>
<dbReference type="PROSITE" id="PS50174">
    <property type="entry name" value="G_PATCH"/>
    <property type="match status" value="1"/>
</dbReference>
<evidence type="ECO:0000256" key="1">
    <source>
        <dbReference type="SAM" id="MobiDB-lite"/>
    </source>
</evidence>
<dbReference type="SMART" id="SM01173">
    <property type="entry name" value="DUF4187"/>
    <property type="match status" value="1"/>
</dbReference>
<dbReference type="Proteomes" id="UP000195602">
    <property type="component" value="Unassembled WGS sequence"/>
</dbReference>
<dbReference type="PANTHER" id="PTHR21032">
    <property type="entry name" value="G PATCH DOMAIN-CONTAINING PROTEIN 11"/>
    <property type="match status" value="1"/>
</dbReference>
<organism evidence="3 4">
    <name type="scientific">Clavispora lusitaniae</name>
    <name type="common">Candida lusitaniae</name>
    <dbReference type="NCBI Taxonomy" id="36911"/>
    <lineage>
        <taxon>Eukaryota</taxon>
        <taxon>Fungi</taxon>
        <taxon>Dikarya</taxon>
        <taxon>Ascomycota</taxon>
        <taxon>Saccharomycotina</taxon>
        <taxon>Pichiomycetes</taxon>
        <taxon>Metschnikowiaceae</taxon>
        <taxon>Clavispora</taxon>
    </lineage>
</organism>
<dbReference type="AlphaFoldDB" id="A0AA91PZ46"/>
<proteinExistence type="predicted"/>
<feature type="region of interest" description="Disordered" evidence="1">
    <location>
        <begin position="1"/>
        <end position="47"/>
    </location>
</feature>